<evidence type="ECO:0000313" key="2">
    <source>
        <dbReference type="EMBL" id="RLJ70425.1"/>
    </source>
</evidence>
<dbReference type="EMBL" id="RCCJ01000001">
    <property type="protein sequence ID" value="RLJ70425.1"/>
    <property type="molecule type" value="Genomic_DNA"/>
</dbReference>
<dbReference type="AlphaFoldDB" id="A0A497XNC0"/>
<dbReference type="SUPFAM" id="SSF46785">
    <property type="entry name" value="Winged helix' DNA-binding domain"/>
    <property type="match status" value="1"/>
</dbReference>
<dbReference type="SUPFAM" id="SSF52540">
    <property type="entry name" value="P-loop containing nucleoside triphosphate hydrolases"/>
    <property type="match status" value="1"/>
</dbReference>
<dbReference type="PANTHER" id="PTHR34301">
    <property type="entry name" value="DNA-BINDING PROTEIN-RELATED"/>
    <property type="match status" value="1"/>
</dbReference>
<comment type="caution">
    <text evidence="2">The sequence shown here is derived from an EMBL/GenBank/DDBJ whole genome shotgun (WGS) entry which is preliminary data.</text>
</comment>
<dbReference type="InterPro" id="IPR027417">
    <property type="entry name" value="P-loop_NTPase"/>
</dbReference>
<dbReference type="Proteomes" id="UP000267841">
    <property type="component" value="Unassembled WGS sequence"/>
</dbReference>
<accession>A0A497XNC0</accession>
<dbReference type="RefSeq" id="WP_121010023.1">
    <property type="nucleotide sequence ID" value="NZ_RCCJ01000001.1"/>
</dbReference>
<dbReference type="GO" id="GO:0005524">
    <property type="term" value="F:ATP binding"/>
    <property type="evidence" value="ECO:0007669"/>
    <property type="project" value="InterPro"/>
</dbReference>
<keyword evidence="3" id="KW-1185">Reference proteome</keyword>
<dbReference type="Pfam" id="PF01637">
    <property type="entry name" value="ATPase_2"/>
    <property type="match status" value="1"/>
</dbReference>
<evidence type="ECO:0000259" key="1">
    <source>
        <dbReference type="Pfam" id="PF01637"/>
    </source>
</evidence>
<name>A0A497XNC0_9AQUI</name>
<sequence length="373" mass="44104">MMYNNPFFFGGVVKEKDFCNRKRELRYLENDVMSGINVLVYAPRRYGKTSLLFALLERLKGKSVAGIYIDLFPISSEEEFLEVYFSTVVRSLESKVDRALRLLKETLGFKPYFSVEVDPEGKTRFKLTLRREERDRTFEEVVNLPYVYTERTGRKLCIIMDEFQEIHRLGLSAKLRSVLQKHSRKVSYIFSGSRKSILERLFSDRKEPFYGSVKKLPLEPISEEDWLPFVVGKFEETGKSINEKFVRRAVELLEGHPQGVQQFFHFLWEETKNTVDEETFEHAKEKLLEAEKDVFWFMWQELTNVQRNTLKLIAYTNGVEIYRRENLERFGLSPNTVQKAVKSLIQKDVIDRRGKRFVFQSPIVKLWLKNLNP</sequence>
<proteinExistence type="predicted"/>
<gene>
    <name evidence="2" type="ORF">BCF55_0697</name>
</gene>
<reference evidence="2 3" key="1">
    <citation type="submission" date="2018-10" db="EMBL/GenBank/DDBJ databases">
        <title>Genomic Encyclopedia of Archaeal and Bacterial Type Strains, Phase II (KMG-II): from individual species to whole genera.</title>
        <authorList>
            <person name="Goeker M."/>
        </authorList>
    </citation>
    <scope>NUCLEOTIDE SEQUENCE [LARGE SCALE GENOMIC DNA]</scope>
    <source>
        <strain evidence="2 3">DSM 16510</strain>
    </source>
</reference>
<dbReference type="OrthoDB" id="9805535at2"/>
<dbReference type="PANTHER" id="PTHR34301:SF8">
    <property type="entry name" value="ATPASE DOMAIN-CONTAINING PROTEIN"/>
    <property type="match status" value="1"/>
</dbReference>
<dbReference type="InterPro" id="IPR036390">
    <property type="entry name" value="WH_DNA-bd_sf"/>
</dbReference>
<feature type="domain" description="ATPase" evidence="1">
    <location>
        <begin position="18"/>
        <end position="262"/>
    </location>
</feature>
<dbReference type="Gene3D" id="3.40.50.300">
    <property type="entry name" value="P-loop containing nucleotide triphosphate hydrolases"/>
    <property type="match status" value="1"/>
</dbReference>
<evidence type="ECO:0000313" key="3">
    <source>
        <dbReference type="Proteomes" id="UP000267841"/>
    </source>
</evidence>
<dbReference type="InterPro" id="IPR011579">
    <property type="entry name" value="ATPase_dom"/>
</dbReference>
<organism evidence="2 3">
    <name type="scientific">Hydrogenivirga caldilitoris</name>
    <dbReference type="NCBI Taxonomy" id="246264"/>
    <lineage>
        <taxon>Bacteria</taxon>
        <taxon>Pseudomonadati</taxon>
        <taxon>Aquificota</taxon>
        <taxon>Aquificia</taxon>
        <taxon>Aquificales</taxon>
        <taxon>Aquificaceae</taxon>
        <taxon>Hydrogenivirga</taxon>
    </lineage>
</organism>
<protein>
    <recommendedName>
        <fullName evidence="1">ATPase domain-containing protein</fullName>
    </recommendedName>
</protein>